<dbReference type="InterPro" id="IPR037045">
    <property type="entry name" value="S8pro/Inhibitor_I9_sf"/>
</dbReference>
<keyword evidence="17" id="KW-1185">Reference proteome</keyword>
<evidence type="ECO:0008006" key="18">
    <source>
        <dbReference type="Google" id="ProtNLM"/>
    </source>
</evidence>
<dbReference type="PRINTS" id="PR00723">
    <property type="entry name" value="SUBTILISIN"/>
</dbReference>
<dbReference type="InterPro" id="IPR000209">
    <property type="entry name" value="Peptidase_S8/S53_dom"/>
</dbReference>
<dbReference type="PROSITE" id="PS00138">
    <property type="entry name" value="SUBTILASE_SER"/>
    <property type="match status" value="1"/>
</dbReference>
<dbReference type="GO" id="GO:0004252">
    <property type="term" value="F:serine-type endopeptidase activity"/>
    <property type="evidence" value="ECO:0007669"/>
    <property type="project" value="UniProtKB-UniRule"/>
</dbReference>
<dbReference type="CDD" id="cd02120">
    <property type="entry name" value="PA_subtilisin_like"/>
    <property type="match status" value="1"/>
</dbReference>
<feature type="domain" description="Peptidase S8/S53" evidence="12">
    <location>
        <begin position="131"/>
        <end position="546"/>
    </location>
</feature>
<dbReference type="Proteomes" id="UP000243459">
    <property type="component" value="Chromosome 4"/>
</dbReference>
<evidence type="ECO:0000259" key="14">
    <source>
        <dbReference type="Pfam" id="PF05922"/>
    </source>
</evidence>
<feature type="signal peptide" evidence="11">
    <location>
        <begin position="1"/>
        <end position="23"/>
    </location>
</feature>
<evidence type="ECO:0000259" key="13">
    <source>
        <dbReference type="Pfam" id="PF02225"/>
    </source>
</evidence>
<dbReference type="InterPro" id="IPR023827">
    <property type="entry name" value="Peptidase_S8_Asp-AS"/>
</dbReference>
<organism evidence="16 17">
    <name type="scientific">Asparagus officinalis</name>
    <name type="common">Garden asparagus</name>
    <dbReference type="NCBI Taxonomy" id="4686"/>
    <lineage>
        <taxon>Eukaryota</taxon>
        <taxon>Viridiplantae</taxon>
        <taxon>Streptophyta</taxon>
        <taxon>Embryophyta</taxon>
        <taxon>Tracheophyta</taxon>
        <taxon>Spermatophyta</taxon>
        <taxon>Magnoliopsida</taxon>
        <taxon>Liliopsida</taxon>
        <taxon>Asparagales</taxon>
        <taxon>Asparagaceae</taxon>
        <taxon>Asparagoideae</taxon>
        <taxon>Asparagus</taxon>
    </lineage>
</organism>
<evidence type="ECO:0000256" key="6">
    <source>
        <dbReference type="ARBA" id="ARBA00022825"/>
    </source>
</evidence>
<dbReference type="Gramene" id="ONK73244">
    <property type="protein sequence ID" value="ONK73244"/>
    <property type="gene ID" value="A4U43_C04F28880"/>
</dbReference>
<dbReference type="Gene3D" id="3.30.70.80">
    <property type="entry name" value="Peptidase S8 propeptide/proteinase inhibitor I9"/>
    <property type="match status" value="1"/>
</dbReference>
<comment type="similarity">
    <text evidence="2 9 10">Belongs to the peptidase S8 family.</text>
</comment>
<dbReference type="OMA" id="VLCEREF"/>
<evidence type="ECO:0000256" key="9">
    <source>
        <dbReference type="PROSITE-ProRule" id="PRU01240"/>
    </source>
</evidence>
<accession>A0A5P1F545</accession>
<evidence type="ECO:0000259" key="12">
    <source>
        <dbReference type="Pfam" id="PF00082"/>
    </source>
</evidence>
<feature type="active site" description="Charge relay system" evidence="8 9">
    <location>
        <position position="197"/>
    </location>
</feature>
<dbReference type="Gene3D" id="3.40.50.200">
    <property type="entry name" value="Peptidase S8/S53 domain"/>
    <property type="match status" value="1"/>
</dbReference>
<keyword evidence="6 9" id="KW-0720">Serine protease</keyword>
<dbReference type="PROSITE" id="PS00136">
    <property type="entry name" value="SUBTILASE_ASP"/>
    <property type="match status" value="1"/>
</dbReference>
<dbReference type="InterPro" id="IPR045051">
    <property type="entry name" value="SBT"/>
</dbReference>
<evidence type="ECO:0000256" key="10">
    <source>
        <dbReference type="RuleBase" id="RU003355"/>
    </source>
</evidence>
<dbReference type="PANTHER" id="PTHR10795">
    <property type="entry name" value="PROPROTEIN CONVERTASE SUBTILISIN/KEXIN"/>
    <property type="match status" value="1"/>
</dbReference>
<evidence type="ECO:0000256" key="2">
    <source>
        <dbReference type="ARBA" id="ARBA00011073"/>
    </source>
</evidence>
<evidence type="ECO:0000256" key="5">
    <source>
        <dbReference type="ARBA" id="ARBA00022801"/>
    </source>
</evidence>
<dbReference type="PROSITE" id="PS51892">
    <property type="entry name" value="SUBTILASE"/>
    <property type="match status" value="1"/>
</dbReference>
<dbReference type="InterPro" id="IPR023828">
    <property type="entry name" value="Peptidase_S8_Ser-AS"/>
</dbReference>
<comment type="subcellular location">
    <subcellularLocation>
        <location evidence="1">Secreted</location>
    </subcellularLocation>
</comment>
<keyword evidence="3 9" id="KW-0645">Protease</keyword>
<dbReference type="InterPro" id="IPR036852">
    <property type="entry name" value="Peptidase_S8/S53_dom_sf"/>
</dbReference>
<evidence type="ECO:0000259" key="15">
    <source>
        <dbReference type="Pfam" id="PF17766"/>
    </source>
</evidence>
<sequence length="716" mass="76359">MKSLSLLFISFLIVISYPSSILCSNLQTYVVHVRHNSDVISYNDDLESWHRSFLPPTSFNAGDSDRLVYSYSESFSGFAARLTKAELREMSKMAGFVQAFPDRIIPLLTTHTPDYLKLTGPSGIWNRTNLGKGVIVGVLDTGITPGHPSFHDDGVPPPPASWKGQCNLEKGCNNKVIGARAFQISSTKADPTDDIGHGTHTASTIAGNFVQNVNAFGLGNGTTAGMAPHAHLSIYKVCQVSGCRSADILAGFDAAIKDGVHILSLSLGGASREYDQDPVAIGSFAAIRKGITVVCAGGNEGPSESSLSNEAPWILTVGASSIDRSFRSIVKLGDGSEYYGEALFQPANFSSKPFPLLYNDGACDEAMEVKGKIVLCEREFQEPEYIGSALKQAGAAGVIILNEQERGYTILVHNLELAASEVSFQDALKIKKYANSTENPTASIIFNGTLLGVTPSPVIAFFSSRGPNQQSPGILKPDVTAPGLNILAAWNTPVETQTKAPFNIISGTSMATPHVSGIAALIKSLHPDWSPAVIRSAIITSSDNLDREGNIIKDEMHNDATFYISGAGHVNPVNATEPGLVYDITIDDYISYLCGKVGEHGVSMINSGLNASCSDAKQITDTMLNYPTITVFAVSGAPAVVNRTVTNVGDANVKYTVEVDVPKGVKVMVRPKTLQFTKVNESLTFSVEVISDVAAQGNLKWVSGKTVVRSALVIMT</sequence>
<feature type="active site" description="Charge relay system" evidence="8 9">
    <location>
        <position position="509"/>
    </location>
</feature>
<evidence type="ECO:0000313" key="17">
    <source>
        <dbReference type="Proteomes" id="UP000243459"/>
    </source>
</evidence>
<dbReference type="Pfam" id="PF02225">
    <property type="entry name" value="PA"/>
    <property type="match status" value="1"/>
</dbReference>
<dbReference type="Pfam" id="PF05922">
    <property type="entry name" value="Inhibitor_I9"/>
    <property type="match status" value="1"/>
</dbReference>
<dbReference type="GO" id="GO:0006508">
    <property type="term" value="P:proteolysis"/>
    <property type="evidence" value="ECO:0007669"/>
    <property type="project" value="UniProtKB-KW"/>
</dbReference>
<dbReference type="InterPro" id="IPR015500">
    <property type="entry name" value="Peptidase_S8_subtilisin-rel"/>
</dbReference>
<feature type="domain" description="Subtilisin-like protease fibronectin type-III" evidence="15">
    <location>
        <begin position="624"/>
        <end position="714"/>
    </location>
</feature>
<dbReference type="Gene3D" id="3.50.30.30">
    <property type="match status" value="1"/>
</dbReference>
<name>A0A5P1F545_ASPOF</name>
<dbReference type="Gene3D" id="2.60.40.2310">
    <property type="match status" value="1"/>
</dbReference>
<gene>
    <name evidence="16" type="ORF">A4U43_C04F28880</name>
</gene>
<evidence type="ECO:0000256" key="11">
    <source>
        <dbReference type="SAM" id="SignalP"/>
    </source>
</evidence>
<feature type="active site" description="Charge relay system" evidence="8 9">
    <location>
        <position position="140"/>
    </location>
</feature>
<feature type="domain" description="PA" evidence="13">
    <location>
        <begin position="362"/>
        <end position="410"/>
    </location>
</feature>
<evidence type="ECO:0000256" key="3">
    <source>
        <dbReference type="ARBA" id="ARBA00022670"/>
    </source>
</evidence>
<evidence type="ECO:0000256" key="4">
    <source>
        <dbReference type="ARBA" id="ARBA00022729"/>
    </source>
</evidence>
<feature type="chain" id="PRO_5024323437" description="Subtilisin-like protease" evidence="11">
    <location>
        <begin position="24"/>
        <end position="716"/>
    </location>
</feature>
<reference evidence="17" key="1">
    <citation type="journal article" date="2017" name="Nat. Commun.">
        <title>The asparagus genome sheds light on the origin and evolution of a young Y chromosome.</title>
        <authorList>
            <person name="Harkess A."/>
            <person name="Zhou J."/>
            <person name="Xu C."/>
            <person name="Bowers J.E."/>
            <person name="Van der Hulst R."/>
            <person name="Ayyampalayam S."/>
            <person name="Mercati F."/>
            <person name="Riccardi P."/>
            <person name="McKain M.R."/>
            <person name="Kakrana A."/>
            <person name="Tang H."/>
            <person name="Ray J."/>
            <person name="Groenendijk J."/>
            <person name="Arikit S."/>
            <person name="Mathioni S.M."/>
            <person name="Nakano M."/>
            <person name="Shan H."/>
            <person name="Telgmann-Rauber A."/>
            <person name="Kanno A."/>
            <person name="Yue Z."/>
            <person name="Chen H."/>
            <person name="Li W."/>
            <person name="Chen Y."/>
            <person name="Xu X."/>
            <person name="Zhang Y."/>
            <person name="Luo S."/>
            <person name="Chen H."/>
            <person name="Gao J."/>
            <person name="Mao Z."/>
            <person name="Pires J.C."/>
            <person name="Luo M."/>
            <person name="Kudrna D."/>
            <person name="Wing R.A."/>
            <person name="Meyers B.C."/>
            <person name="Yi K."/>
            <person name="Kong H."/>
            <person name="Lavrijsen P."/>
            <person name="Sunseri F."/>
            <person name="Falavigna A."/>
            <person name="Ye Y."/>
            <person name="Leebens-Mack J.H."/>
            <person name="Chen G."/>
        </authorList>
    </citation>
    <scope>NUCLEOTIDE SEQUENCE [LARGE SCALE GENOMIC DNA]</scope>
    <source>
        <strain evidence="17">cv. DH0086</strain>
    </source>
</reference>
<dbReference type="SUPFAM" id="SSF52743">
    <property type="entry name" value="Subtilisin-like"/>
    <property type="match status" value="1"/>
</dbReference>
<feature type="domain" description="Inhibitor I9" evidence="14">
    <location>
        <begin position="28"/>
        <end position="106"/>
    </location>
</feature>
<dbReference type="EMBL" id="CM007384">
    <property type="protein sequence ID" value="ONK73244.1"/>
    <property type="molecule type" value="Genomic_DNA"/>
</dbReference>
<dbReference type="InterPro" id="IPR010259">
    <property type="entry name" value="S8pro/Inhibitor_I9"/>
</dbReference>
<evidence type="ECO:0000313" key="16">
    <source>
        <dbReference type="EMBL" id="ONK73244.1"/>
    </source>
</evidence>
<protein>
    <recommendedName>
        <fullName evidence="18">Subtilisin-like protease</fullName>
    </recommendedName>
</protein>
<proteinExistence type="inferred from homology"/>
<dbReference type="InterPro" id="IPR034197">
    <property type="entry name" value="Peptidases_S8_3"/>
</dbReference>
<keyword evidence="5 9" id="KW-0378">Hydrolase</keyword>
<evidence type="ECO:0000256" key="8">
    <source>
        <dbReference type="PIRSR" id="PIRSR615500-1"/>
    </source>
</evidence>
<dbReference type="Pfam" id="PF00082">
    <property type="entry name" value="Peptidase_S8"/>
    <property type="match status" value="1"/>
</dbReference>
<dbReference type="GO" id="GO:0005576">
    <property type="term" value="C:extracellular region"/>
    <property type="evidence" value="ECO:0007669"/>
    <property type="project" value="UniProtKB-SubCell"/>
</dbReference>
<keyword evidence="4 11" id="KW-0732">Signal</keyword>
<dbReference type="CDD" id="cd04852">
    <property type="entry name" value="Peptidases_S8_3"/>
    <property type="match status" value="1"/>
</dbReference>
<evidence type="ECO:0000256" key="7">
    <source>
        <dbReference type="ARBA" id="ARBA00023180"/>
    </source>
</evidence>
<dbReference type="InterPro" id="IPR041469">
    <property type="entry name" value="Subtilisin-like_FN3"/>
</dbReference>
<dbReference type="Pfam" id="PF17766">
    <property type="entry name" value="fn3_6"/>
    <property type="match status" value="1"/>
</dbReference>
<dbReference type="InterPro" id="IPR003137">
    <property type="entry name" value="PA_domain"/>
</dbReference>
<dbReference type="AlphaFoldDB" id="A0A5P1F545"/>
<keyword evidence="7" id="KW-0325">Glycoprotein</keyword>
<evidence type="ECO:0000256" key="1">
    <source>
        <dbReference type="ARBA" id="ARBA00004613"/>
    </source>
</evidence>